<proteinExistence type="predicted"/>
<dbReference type="EMBL" id="OC002425">
    <property type="protein sequence ID" value="CAD7261827.1"/>
    <property type="molecule type" value="Genomic_DNA"/>
</dbReference>
<reference evidence="1" key="1">
    <citation type="submission" date="2020-11" db="EMBL/GenBank/DDBJ databases">
        <authorList>
            <person name="Tran Van P."/>
        </authorList>
    </citation>
    <scope>NUCLEOTIDE SEQUENCE</scope>
</reference>
<sequence length="122" mass="12926">MQEKLTLDATPGGEAASGSGVLTRSMVYRINKEGLILELGKKGLQCSLDTTVVRLQDILLGILSEGESSDDAEGVELVDRQAVPIREEAPIDLSLTLLLTLVIEILGRFSALGYLGGLSVEA</sequence>
<dbReference type="AlphaFoldDB" id="A0A7R9AWC0"/>
<gene>
    <name evidence="1" type="ORF">TSIB3V08_LOCUS5951</name>
</gene>
<protein>
    <submittedName>
        <fullName evidence="1">Uncharacterized protein</fullName>
    </submittedName>
</protein>
<organism evidence="1">
    <name type="scientific">Timema shepardi</name>
    <name type="common">Walking stick</name>
    <dbReference type="NCBI Taxonomy" id="629360"/>
    <lineage>
        <taxon>Eukaryota</taxon>
        <taxon>Metazoa</taxon>
        <taxon>Ecdysozoa</taxon>
        <taxon>Arthropoda</taxon>
        <taxon>Hexapoda</taxon>
        <taxon>Insecta</taxon>
        <taxon>Pterygota</taxon>
        <taxon>Neoptera</taxon>
        <taxon>Polyneoptera</taxon>
        <taxon>Phasmatodea</taxon>
        <taxon>Timematodea</taxon>
        <taxon>Timematoidea</taxon>
        <taxon>Timematidae</taxon>
        <taxon>Timema</taxon>
    </lineage>
</organism>
<evidence type="ECO:0000313" key="1">
    <source>
        <dbReference type="EMBL" id="CAD7261827.1"/>
    </source>
</evidence>
<name>A0A7R9AWC0_TIMSH</name>
<accession>A0A7R9AWC0</accession>